<dbReference type="InterPro" id="IPR013039">
    <property type="entry name" value="DUF1588"/>
</dbReference>
<dbReference type="Pfam" id="PF07626">
    <property type="entry name" value="PSD3"/>
    <property type="match status" value="1"/>
</dbReference>
<organism evidence="8 9">
    <name type="scientific">Paludisphaera mucosa</name>
    <dbReference type="NCBI Taxonomy" id="3030827"/>
    <lineage>
        <taxon>Bacteria</taxon>
        <taxon>Pseudomonadati</taxon>
        <taxon>Planctomycetota</taxon>
        <taxon>Planctomycetia</taxon>
        <taxon>Isosphaerales</taxon>
        <taxon>Isosphaeraceae</taxon>
        <taxon>Paludisphaera</taxon>
    </lineage>
</organism>
<feature type="chain" id="PRO_5046469289" evidence="1">
    <location>
        <begin position="27"/>
        <end position="774"/>
    </location>
</feature>
<name>A0ABT6FK22_9BACT</name>
<proteinExistence type="predicted"/>
<feature type="domain" description="Cytochrome C Planctomycete-type" evidence="6">
    <location>
        <begin position="47"/>
        <end position="93"/>
    </location>
</feature>
<reference evidence="8 9" key="1">
    <citation type="submission" date="2023-03" db="EMBL/GenBank/DDBJ databases">
        <title>Paludisphaera mucosa sp. nov. a novel planctomycete from northern fen.</title>
        <authorList>
            <person name="Ivanova A."/>
        </authorList>
    </citation>
    <scope>NUCLEOTIDE SEQUENCE [LARGE SCALE GENOMIC DNA]</scope>
    <source>
        <strain evidence="8 9">Pla2</strain>
    </source>
</reference>
<feature type="signal peptide" evidence="1">
    <location>
        <begin position="1"/>
        <end position="26"/>
    </location>
</feature>
<dbReference type="Proteomes" id="UP001216907">
    <property type="component" value="Unassembled WGS sequence"/>
</dbReference>
<dbReference type="Pfam" id="PF07631">
    <property type="entry name" value="PSD4"/>
    <property type="match status" value="1"/>
</dbReference>
<gene>
    <name evidence="8" type="ORF">PZE19_29540</name>
</gene>
<evidence type="ECO:0000259" key="7">
    <source>
        <dbReference type="Pfam" id="PF07637"/>
    </source>
</evidence>
<dbReference type="InterPro" id="IPR011429">
    <property type="entry name" value="Cyt_c_Planctomycete-type"/>
</dbReference>
<dbReference type="InterPro" id="IPR013043">
    <property type="entry name" value="DUF1595"/>
</dbReference>
<sequence length="774" mass="84054">MTMPRILRVVQGVGLACSLAAGTASAGEPDGDDAYARRVLPLLERYCINCHMEGDAKAGLALDRYDDQAAALKDGKTWLRVLDALDGGTMPPPNKPRPTLAEIETVTGWIEHDYLAAQCGQGRPPAPVVIRRLNRQEYDATIRDLLGLDLKLAATLFPADDVGFGFDNVGSALNVSPVLVEKYLDAAEAALAAAIRPPDVAGFPPVELIGLQTYRLPPDKPVEFAHALKPGRYMVDFSLVRVGVEESVTPPKLVVGLGKDRRTVDAASVQDETVVYRYWLTVVDGDKSAFVTLAPGQAESENVVAPKQVGAAAGGDQRYGGDRGLHVDSMVVRGPVVVDEAGLPESHRRILFAAPDLGDAARLDAARRVIARFADAAFRRPTPADEVDRVMAVFRLADDRGESFERAVQVALTSILASPRFLYLVEPDAGSPGVDRPLDEFELASRLSYFLWSSMPDADLFEQARAGSLRANLREQVARMLDDPKSAAFVANFAGQWLQLRRLEGVAPDPDRFPGFDETLRAAMREETERTFAHVLRENRSILELLDADYTFVNPALAKHYGMEGVEGEGFRRVVLTDGRRGGVLTQASVLTLTSNPNRTSPVKRGQFILQQLLGTPPPPPPPDVPKLDDDKHAGDAVSLRERMERHRADPQCASCHQQMDALGFALENYDAVGRWRASDGEAPVDASGELSGGRAFSDVGGLKNVLRSTASKKFAQCLIKNMLTYALGRGLEPADFCTIEDVRSRLAGDGWRIRNAVLGIVESPAFQNRGVAP</sequence>
<feature type="domain" description="DUF1585" evidence="2">
    <location>
        <begin position="694"/>
        <end position="767"/>
    </location>
</feature>
<dbReference type="RefSeq" id="WP_277864197.1">
    <property type="nucleotide sequence ID" value="NZ_JARRAG010000002.1"/>
</dbReference>
<dbReference type="InterPro" id="IPR011478">
    <property type="entry name" value="DUF1585"/>
</dbReference>
<evidence type="ECO:0000259" key="4">
    <source>
        <dbReference type="Pfam" id="PF07627"/>
    </source>
</evidence>
<protein>
    <submittedName>
        <fullName evidence="8">DUF1592 domain-containing protein</fullName>
    </submittedName>
</protein>
<evidence type="ECO:0000256" key="1">
    <source>
        <dbReference type="SAM" id="SignalP"/>
    </source>
</evidence>
<keyword evidence="9" id="KW-1185">Reference proteome</keyword>
<dbReference type="EMBL" id="JARRAG010000002">
    <property type="protein sequence ID" value="MDG3007927.1"/>
    <property type="molecule type" value="Genomic_DNA"/>
</dbReference>
<evidence type="ECO:0000259" key="6">
    <source>
        <dbReference type="Pfam" id="PF07635"/>
    </source>
</evidence>
<evidence type="ECO:0000259" key="5">
    <source>
        <dbReference type="Pfam" id="PF07631"/>
    </source>
</evidence>
<comment type="caution">
    <text evidence="8">The sequence shown here is derived from an EMBL/GenBank/DDBJ whole genome shotgun (WGS) entry which is preliminary data.</text>
</comment>
<accession>A0ABT6FK22</accession>
<dbReference type="Pfam" id="PF07637">
    <property type="entry name" value="PSD5"/>
    <property type="match status" value="1"/>
</dbReference>
<dbReference type="InterPro" id="IPR013036">
    <property type="entry name" value="DUF1587"/>
</dbReference>
<dbReference type="Pfam" id="PF07635">
    <property type="entry name" value="PSCyt1"/>
    <property type="match status" value="1"/>
</dbReference>
<evidence type="ECO:0000259" key="3">
    <source>
        <dbReference type="Pfam" id="PF07626"/>
    </source>
</evidence>
<dbReference type="Pfam" id="PF07624">
    <property type="entry name" value="PSD2"/>
    <property type="match status" value="1"/>
</dbReference>
<keyword evidence="1" id="KW-0732">Signal</keyword>
<feature type="domain" description="DUF1595" evidence="7">
    <location>
        <begin position="366"/>
        <end position="426"/>
    </location>
</feature>
<feature type="domain" description="DUF1592" evidence="5">
    <location>
        <begin position="438"/>
        <end position="563"/>
    </location>
</feature>
<evidence type="ECO:0000259" key="2">
    <source>
        <dbReference type="Pfam" id="PF07624"/>
    </source>
</evidence>
<dbReference type="Pfam" id="PF07627">
    <property type="entry name" value="PSCyt3"/>
    <property type="match status" value="1"/>
</dbReference>
<feature type="domain" description="DUF1587" evidence="3">
    <location>
        <begin position="131"/>
        <end position="195"/>
    </location>
</feature>
<evidence type="ECO:0000313" key="8">
    <source>
        <dbReference type="EMBL" id="MDG3007927.1"/>
    </source>
</evidence>
<evidence type="ECO:0000313" key="9">
    <source>
        <dbReference type="Proteomes" id="UP001216907"/>
    </source>
</evidence>
<dbReference type="InterPro" id="IPR013042">
    <property type="entry name" value="DUF1592"/>
</dbReference>
<feature type="domain" description="DUF1588" evidence="4">
    <location>
        <begin position="581"/>
        <end position="679"/>
    </location>
</feature>